<gene>
    <name evidence="2" type="ORF">Q9R02_03715</name>
</gene>
<dbReference type="SUPFAM" id="SSF55729">
    <property type="entry name" value="Acyl-CoA N-acyltransferases (Nat)"/>
    <property type="match status" value="1"/>
</dbReference>
<dbReference type="Pfam" id="PF13302">
    <property type="entry name" value="Acetyltransf_3"/>
    <property type="match status" value="1"/>
</dbReference>
<sequence>MLSPTYPIRTARLLLRPMTGDDVEPMLRYKSLPDVVRYVPYGPLSREDIAERITTRWGRTELTEPGQGMTLAIEEQGTGRLVGDVVLFWHSAENRSGEVGYILAPDAMGLGYATEAAEMMLRLAFEELGLHRVVARLDERNAASARLAERLGMRREARMVDEEWCKDEWCTMLIYALLEDEWRAANAV</sequence>
<dbReference type="EMBL" id="JAVALS010000001">
    <property type="protein sequence ID" value="MDP5226260.1"/>
    <property type="molecule type" value="Genomic_DNA"/>
</dbReference>
<evidence type="ECO:0000259" key="1">
    <source>
        <dbReference type="PROSITE" id="PS51186"/>
    </source>
</evidence>
<dbReference type="PANTHER" id="PTHR43792">
    <property type="entry name" value="GNAT FAMILY, PUTATIVE (AFU_ORTHOLOGUE AFUA_3G00765)-RELATED-RELATED"/>
    <property type="match status" value="1"/>
</dbReference>
<name>A0ABT9IL01_9MICC</name>
<comment type="caution">
    <text evidence="2">The sequence shown here is derived from an EMBL/GenBank/DDBJ whole genome shotgun (WGS) entry which is preliminary data.</text>
</comment>
<dbReference type="InterPro" id="IPR000182">
    <property type="entry name" value="GNAT_dom"/>
</dbReference>
<evidence type="ECO:0000313" key="2">
    <source>
        <dbReference type="EMBL" id="MDP5226260.1"/>
    </source>
</evidence>
<evidence type="ECO:0000313" key="3">
    <source>
        <dbReference type="Proteomes" id="UP001232725"/>
    </source>
</evidence>
<keyword evidence="3" id="KW-1185">Reference proteome</keyword>
<dbReference type="Gene3D" id="3.40.630.30">
    <property type="match status" value="1"/>
</dbReference>
<proteinExistence type="predicted"/>
<dbReference type="PANTHER" id="PTHR43792:SF1">
    <property type="entry name" value="N-ACETYLTRANSFERASE DOMAIN-CONTAINING PROTEIN"/>
    <property type="match status" value="1"/>
</dbReference>
<dbReference type="InterPro" id="IPR051531">
    <property type="entry name" value="N-acetyltransferase"/>
</dbReference>
<feature type="domain" description="N-acetyltransferase" evidence="1">
    <location>
        <begin position="13"/>
        <end position="180"/>
    </location>
</feature>
<dbReference type="InterPro" id="IPR016181">
    <property type="entry name" value="Acyl_CoA_acyltransferase"/>
</dbReference>
<protein>
    <submittedName>
        <fullName evidence="2">GNAT family N-acetyltransferase</fullName>
    </submittedName>
</protein>
<dbReference type="RefSeq" id="WP_305995279.1">
    <property type="nucleotide sequence ID" value="NZ_JAVALS010000001.1"/>
</dbReference>
<accession>A0ABT9IL01</accession>
<dbReference type="PROSITE" id="PS51186">
    <property type="entry name" value="GNAT"/>
    <property type="match status" value="1"/>
</dbReference>
<organism evidence="2 3">
    <name type="scientific">Arthrobacter horti</name>
    <dbReference type="NCBI Taxonomy" id="3068273"/>
    <lineage>
        <taxon>Bacteria</taxon>
        <taxon>Bacillati</taxon>
        <taxon>Actinomycetota</taxon>
        <taxon>Actinomycetes</taxon>
        <taxon>Micrococcales</taxon>
        <taxon>Micrococcaceae</taxon>
        <taxon>Arthrobacter</taxon>
    </lineage>
</organism>
<reference evidence="2 3" key="1">
    <citation type="submission" date="2023-08" db="EMBL/GenBank/DDBJ databases">
        <title>Arthrobacter horti sp. nov., isolated from forest soil.</title>
        <authorList>
            <person name="Park M."/>
        </authorList>
    </citation>
    <scope>NUCLEOTIDE SEQUENCE [LARGE SCALE GENOMIC DNA]</scope>
    <source>
        <strain evidence="2 3">YJM1</strain>
    </source>
</reference>
<dbReference type="Proteomes" id="UP001232725">
    <property type="component" value="Unassembled WGS sequence"/>
</dbReference>